<dbReference type="OrthoDB" id="5571888at2759"/>
<sequence>MTPIHATRLDTSQKDIRLLELLPANSLQDPIQCRLYITQLSMETEYTALSYVWGDPNVTSPIAVNGVPFHATHNLCAALRRIRSKSNLSTTLWVDAICINQSDKDEKSSQVQLMTDIYHNALLVTVWLGESDSTPMRQSFSSSLRPISKDLLK</sequence>
<dbReference type="PANTHER" id="PTHR24148">
    <property type="entry name" value="ANKYRIN REPEAT DOMAIN-CONTAINING PROTEIN 39 HOMOLOG-RELATED"/>
    <property type="match status" value="1"/>
</dbReference>
<dbReference type="AlphaFoldDB" id="V5INE6"/>
<dbReference type="RefSeq" id="XP_011394847.1">
    <property type="nucleotide sequence ID" value="XM_011396545.1"/>
</dbReference>
<feature type="region of interest" description="Disordered" evidence="1">
    <location>
        <begin position="133"/>
        <end position="153"/>
    </location>
</feature>
<name>V5INE6_NEUCR</name>
<reference evidence="3 4" key="1">
    <citation type="journal article" date="2003" name="Nature">
        <title>The genome sequence of the filamentous fungus Neurospora crassa.</title>
        <authorList>
            <person name="Galagan J.E."/>
            <person name="Calvo S.E."/>
            <person name="Borkovich K.A."/>
            <person name="Selker E.U."/>
            <person name="Read N.D."/>
            <person name="Jaffe D."/>
            <person name="FitzHugh W."/>
            <person name="Ma L.J."/>
            <person name="Smirnov S."/>
            <person name="Purcell S."/>
            <person name="Rehman B."/>
            <person name="Elkins T."/>
            <person name="Engels R."/>
            <person name="Wang S."/>
            <person name="Nielsen C.B."/>
            <person name="Butler J."/>
            <person name="Endrizzi M."/>
            <person name="Qui D."/>
            <person name="Ianakiev P."/>
            <person name="Bell-Pedersen D."/>
            <person name="Nelson M.A."/>
            <person name="Werner-Washburne M."/>
            <person name="Selitrennikoff C.P."/>
            <person name="Kinsey J.A."/>
            <person name="Braun E.L."/>
            <person name="Zelter A."/>
            <person name="Schulte U."/>
            <person name="Kothe G.O."/>
            <person name="Jedd G."/>
            <person name="Mewes W."/>
            <person name="Staben C."/>
            <person name="Marcotte E."/>
            <person name="Greenberg D."/>
            <person name="Roy A."/>
            <person name="Foley K."/>
            <person name="Naylor J."/>
            <person name="Stange-Thomann N."/>
            <person name="Barrett R."/>
            <person name="Gnerre S."/>
            <person name="Kamal M."/>
            <person name="Kamvysselis M."/>
            <person name="Mauceli E."/>
            <person name="Bielke C."/>
            <person name="Rudd S."/>
            <person name="Frishman D."/>
            <person name="Krystofova S."/>
            <person name="Rasmussen C."/>
            <person name="Metzenberg R.L."/>
            <person name="Perkins D.D."/>
            <person name="Kroken S."/>
            <person name="Cogoni C."/>
            <person name="Macino G."/>
            <person name="Catcheside D."/>
            <person name="Li W."/>
            <person name="Pratt R.J."/>
            <person name="Osmani S.A."/>
            <person name="DeSouza C.P."/>
            <person name="Glass L."/>
            <person name="Orbach M.J."/>
            <person name="Berglund J.A."/>
            <person name="Voelker R."/>
            <person name="Yarden O."/>
            <person name="Plamann M."/>
            <person name="Seiler S."/>
            <person name="Dunlap J."/>
            <person name="Radford A."/>
            <person name="Aramayo R."/>
            <person name="Natvig D.O."/>
            <person name="Alex L.A."/>
            <person name="Mannhaupt G."/>
            <person name="Ebbole D.J."/>
            <person name="Freitag M."/>
            <person name="Paulsen I."/>
            <person name="Sachs M.S."/>
            <person name="Lander E.S."/>
            <person name="Nusbaum C."/>
            <person name="Birren B."/>
        </authorList>
    </citation>
    <scope>NUCLEOTIDE SEQUENCE [LARGE SCALE GENOMIC DNA]</scope>
    <source>
        <strain evidence="4">ATCC 24698 / 74-OR23-1A / CBS 708.71 / DSM 1257 / FGSC 987</strain>
    </source>
</reference>
<keyword evidence="4" id="KW-1185">Reference proteome</keyword>
<dbReference type="PANTHER" id="PTHR24148:SF82">
    <property type="entry name" value="HETEROKARYON INCOMPATIBILITY DOMAIN-CONTAINING PROTEIN"/>
    <property type="match status" value="1"/>
</dbReference>
<dbReference type="EMBL" id="CM002240">
    <property type="protein sequence ID" value="ESA42669.1"/>
    <property type="molecule type" value="Genomic_DNA"/>
</dbReference>
<dbReference type="VEuPathDB" id="FungiDB:NCU17026"/>
<evidence type="ECO:0000259" key="2">
    <source>
        <dbReference type="Pfam" id="PF06985"/>
    </source>
</evidence>
<evidence type="ECO:0000256" key="1">
    <source>
        <dbReference type="SAM" id="MobiDB-lite"/>
    </source>
</evidence>
<dbReference type="Proteomes" id="UP000001805">
    <property type="component" value="Chromosome 2, Linkage Group V"/>
</dbReference>
<gene>
    <name evidence="3" type="ORF">NCU17026</name>
</gene>
<dbReference type="Pfam" id="PF06985">
    <property type="entry name" value="HET"/>
    <property type="match status" value="1"/>
</dbReference>
<dbReference type="STRING" id="367110.V5INE6"/>
<accession>V5INE6</accession>
<feature type="domain" description="Heterokaryon incompatibility" evidence="2">
    <location>
        <begin position="46"/>
        <end position="138"/>
    </location>
</feature>
<dbReference type="InParanoid" id="V5INE6"/>
<dbReference type="InterPro" id="IPR010730">
    <property type="entry name" value="HET"/>
</dbReference>
<feature type="compositionally biased region" description="Polar residues" evidence="1">
    <location>
        <begin position="133"/>
        <end position="145"/>
    </location>
</feature>
<dbReference type="GeneID" id="23569764"/>
<evidence type="ECO:0000313" key="3">
    <source>
        <dbReference type="EMBL" id="ESA42669.1"/>
    </source>
</evidence>
<organism evidence="3 4">
    <name type="scientific">Neurospora crassa (strain ATCC 24698 / 74-OR23-1A / CBS 708.71 / DSM 1257 / FGSC 987)</name>
    <dbReference type="NCBI Taxonomy" id="367110"/>
    <lineage>
        <taxon>Eukaryota</taxon>
        <taxon>Fungi</taxon>
        <taxon>Dikarya</taxon>
        <taxon>Ascomycota</taxon>
        <taxon>Pezizomycotina</taxon>
        <taxon>Sordariomycetes</taxon>
        <taxon>Sordariomycetidae</taxon>
        <taxon>Sordariales</taxon>
        <taxon>Sordariaceae</taxon>
        <taxon>Neurospora</taxon>
    </lineage>
</organism>
<protein>
    <recommendedName>
        <fullName evidence="2">Heterokaryon incompatibility domain-containing protein</fullName>
    </recommendedName>
</protein>
<dbReference type="InterPro" id="IPR052895">
    <property type="entry name" value="HetReg/Transcr_Mod"/>
</dbReference>
<evidence type="ECO:0000313" key="4">
    <source>
        <dbReference type="Proteomes" id="UP000001805"/>
    </source>
</evidence>
<proteinExistence type="predicted"/>
<dbReference type="KEGG" id="ncr:NCU17026"/>